<reference evidence="3" key="1">
    <citation type="journal article" date="2019" name="Int. J. Syst. Evol. Microbiol.">
        <title>The Global Catalogue of Microorganisms (GCM) 10K type strain sequencing project: providing services to taxonomists for standard genome sequencing and annotation.</title>
        <authorList>
            <consortium name="The Broad Institute Genomics Platform"/>
            <consortium name="The Broad Institute Genome Sequencing Center for Infectious Disease"/>
            <person name="Wu L."/>
            <person name="Ma J."/>
        </authorList>
    </citation>
    <scope>NUCLEOTIDE SEQUENCE [LARGE SCALE GENOMIC DNA]</scope>
    <source>
        <strain evidence="3">JCM 10411</strain>
    </source>
</reference>
<dbReference type="SUPFAM" id="SSF50998">
    <property type="entry name" value="Quinoprotein alcohol dehydrogenase-like"/>
    <property type="match status" value="1"/>
</dbReference>
<gene>
    <name evidence="2" type="ORF">ACFPZI_04945</name>
</gene>
<protein>
    <submittedName>
        <fullName evidence="2">PQQ-binding-like beta-propeller repeat protein</fullName>
    </submittedName>
</protein>
<evidence type="ECO:0000259" key="1">
    <source>
        <dbReference type="Pfam" id="PF13360"/>
    </source>
</evidence>
<dbReference type="Proteomes" id="UP001596180">
    <property type="component" value="Unassembled WGS sequence"/>
</dbReference>
<organism evidence="2 3">
    <name type="scientific">Streptomyces chlorus</name>
    <dbReference type="NCBI Taxonomy" id="887452"/>
    <lineage>
        <taxon>Bacteria</taxon>
        <taxon>Bacillati</taxon>
        <taxon>Actinomycetota</taxon>
        <taxon>Actinomycetes</taxon>
        <taxon>Kitasatosporales</taxon>
        <taxon>Streptomycetaceae</taxon>
        <taxon>Streptomyces</taxon>
    </lineage>
</organism>
<dbReference type="Gene3D" id="2.130.10.10">
    <property type="entry name" value="YVTN repeat-like/Quinoprotein amine dehydrogenase"/>
    <property type="match status" value="1"/>
</dbReference>
<dbReference type="EMBL" id="JBHSOA010000009">
    <property type="protein sequence ID" value="MFC5851198.1"/>
    <property type="molecule type" value="Genomic_DNA"/>
</dbReference>
<feature type="domain" description="Pyrrolo-quinoline quinone repeat" evidence="1">
    <location>
        <begin position="2"/>
        <end position="71"/>
    </location>
</feature>
<comment type="caution">
    <text evidence="2">The sequence shown here is derived from an EMBL/GenBank/DDBJ whole genome shotgun (WGS) entry which is preliminary data.</text>
</comment>
<proteinExistence type="predicted"/>
<dbReference type="InterPro" id="IPR015943">
    <property type="entry name" value="WD40/YVTN_repeat-like_dom_sf"/>
</dbReference>
<sequence>MLYTSDHDDGVWAVDVESGKRTWLCDELDVEGPETFLRAGTALYGATGSLDGGIVALEAKTGKLRWTYSDSKAVGEPWQVAIFGNRLLVTHGPEIYALPAV</sequence>
<dbReference type="RefSeq" id="WP_381359495.1">
    <property type="nucleotide sequence ID" value="NZ_JBHSOA010000009.1"/>
</dbReference>
<evidence type="ECO:0000313" key="3">
    <source>
        <dbReference type="Proteomes" id="UP001596180"/>
    </source>
</evidence>
<dbReference type="Pfam" id="PF13360">
    <property type="entry name" value="PQQ_2"/>
    <property type="match status" value="1"/>
</dbReference>
<evidence type="ECO:0000313" key="2">
    <source>
        <dbReference type="EMBL" id="MFC5851198.1"/>
    </source>
</evidence>
<dbReference type="InterPro" id="IPR002372">
    <property type="entry name" value="PQQ_rpt_dom"/>
</dbReference>
<accession>A0ABW1DRC1</accession>
<name>A0ABW1DRC1_9ACTN</name>
<dbReference type="InterPro" id="IPR011047">
    <property type="entry name" value="Quinoprotein_ADH-like_sf"/>
</dbReference>
<keyword evidence="3" id="KW-1185">Reference proteome</keyword>